<evidence type="ECO:0000313" key="1">
    <source>
        <dbReference type="EMBL" id="EFN61673.1"/>
    </source>
</evidence>
<dbReference type="EMBL" id="GL443744">
    <property type="protein sequence ID" value="EFN61673.1"/>
    <property type="molecule type" value="Genomic_DNA"/>
</dbReference>
<feature type="non-terminal residue" evidence="1">
    <location>
        <position position="80"/>
    </location>
</feature>
<proteinExistence type="predicted"/>
<name>E2AY15_CAMFO</name>
<dbReference type="AlphaFoldDB" id="E2AY15"/>
<dbReference type="InParanoid" id="E2AY15"/>
<protein>
    <submittedName>
        <fullName evidence="1">Uncharacterized protein</fullName>
    </submittedName>
</protein>
<evidence type="ECO:0000313" key="2">
    <source>
        <dbReference type="Proteomes" id="UP000000311"/>
    </source>
</evidence>
<organism evidence="2">
    <name type="scientific">Camponotus floridanus</name>
    <name type="common">Florida carpenter ant</name>
    <dbReference type="NCBI Taxonomy" id="104421"/>
    <lineage>
        <taxon>Eukaryota</taxon>
        <taxon>Metazoa</taxon>
        <taxon>Ecdysozoa</taxon>
        <taxon>Arthropoda</taxon>
        <taxon>Hexapoda</taxon>
        <taxon>Insecta</taxon>
        <taxon>Pterygota</taxon>
        <taxon>Neoptera</taxon>
        <taxon>Endopterygota</taxon>
        <taxon>Hymenoptera</taxon>
        <taxon>Apocrita</taxon>
        <taxon>Aculeata</taxon>
        <taxon>Formicoidea</taxon>
        <taxon>Formicidae</taxon>
        <taxon>Formicinae</taxon>
        <taxon>Camponotus</taxon>
    </lineage>
</organism>
<keyword evidence="2" id="KW-1185">Reference proteome</keyword>
<gene>
    <name evidence="1" type="ORF">EAG_12979</name>
</gene>
<dbReference type="Proteomes" id="UP000000311">
    <property type="component" value="Unassembled WGS sequence"/>
</dbReference>
<reference evidence="1 2" key="1">
    <citation type="journal article" date="2010" name="Science">
        <title>Genomic comparison of the ants Camponotus floridanus and Harpegnathos saltator.</title>
        <authorList>
            <person name="Bonasio R."/>
            <person name="Zhang G."/>
            <person name="Ye C."/>
            <person name="Mutti N.S."/>
            <person name="Fang X."/>
            <person name="Qin N."/>
            <person name="Donahue G."/>
            <person name="Yang P."/>
            <person name="Li Q."/>
            <person name="Li C."/>
            <person name="Zhang P."/>
            <person name="Huang Z."/>
            <person name="Berger S.L."/>
            <person name="Reinberg D."/>
            <person name="Wang J."/>
            <person name="Liebig J."/>
        </authorList>
    </citation>
    <scope>NUCLEOTIDE SEQUENCE [LARGE SCALE GENOMIC DNA]</scope>
    <source>
        <strain evidence="2">C129</strain>
    </source>
</reference>
<feature type="non-terminal residue" evidence="1">
    <location>
        <position position="1"/>
    </location>
</feature>
<dbReference type="STRING" id="104421.E2AY15"/>
<accession>E2AY15</accession>
<sequence>IRRELYPSYTKIQVAKKQCYPQNITVIKNGAKIKLQSLLDHTTSQIIKSLSKQDFLGINTEELILYGKWGMDGSSDQQNF</sequence>